<evidence type="ECO:0000313" key="2">
    <source>
        <dbReference type="EMBL" id="GAA4606190.1"/>
    </source>
</evidence>
<dbReference type="InterPro" id="IPR034660">
    <property type="entry name" value="DinB/YfiT-like"/>
</dbReference>
<name>A0ABP8THB5_9ACTN</name>
<feature type="domain" description="Mycothiol-dependent maleylpyruvate isomerase metal-binding" evidence="1">
    <location>
        <begin position="33"/>
        <end position="173"/>
    </location>
</feature>
<organism evidence="2 3">
    <name type="scientific">Actinoallomurus liliacearum</name>
    <dbReference type="NCBI Taxonomy" id="1080073"/>
    <lineage>
        <taxon>Bacteria</taxon>
        <taxon>Bacillati</taxon>
        <taxon>Actinomycetota</taxon>
        <taxon>Actinomycetes</taxon>
        <taxon>Streptosporangiales</taxon>
        <taxon>Thermomonosporaceae</taxon>
        <taxon>Actinoallomurus</taxon>
    </lineage>
</organism>
<dbReference type="EMBL" id="BAABHJ010000005">
    <property type="protein sequence ID" value="GAA4606190.1"/>
    <property type="molecule type" value="Genomic_DNA"/>
</dbReference>
<proteinExistence type="predicted"/>
<dbReference type="Gene3D" id="1.20.120.450">
    <property type="entry name" value="dinb family like domain"/>
    <property type="match status" value="1"/>
</dbReference>
<evidence type="ECO:0000313" key="3">
    <source>
        <dbReference type="Proteomes" id="UP001500212"/>
    </source>
</evidence>
<gene>
    <name evidence="2" type="ORF">GCM10023195_22050</name>
</gene>
<dbReference type="GO" id="GO:0016853">
    <property type="term" value="F:isomerase activity"/>
    <property type="evidence" value="ECO:0007669"/>
    <property type="project" value="UniProtKB-KW"/>
</dbReference>
<reference evidence="3" key="1">
    <citation type="journal article" date="2019" name="Int. J. Syst. Evol. Microbiol.">
        <title>The Global Catalogue of Microorganisms (GCM) 10K type strain sequencing project: providing services to taxonomists for standard genome sequencing and annotation.</title>
        <authorList>
            <consortium name="The Broad Institute Genomics Platform"/>
            <consortium name="The Broad Institute Genome Sequencing Center for Infectious Disease"/>
            <person name="Wu L."/>
            <person name="Ma J."/>
        </authorList>
    </citation>
    <scope>NUCLEOTIDE SEQUENCE [LARGE SCALE GENOMIC DNA]</scope>
    <source>
        <strain evidence="3">JCM 17938</strain>
    </source>
</reference>
<sequence>MLYRRRTPVLNVPAAAILRRMANPTSVLEVAYSDLIALVEKLDDDAAWRPTGCAGWAARDLVFHLLGDAQRALVALGTPATGPADVDAVTYWRAWRPGDPDADLSRRNTRIMASVWSGIRPLADLYAETARAVLVHARRFEGDELVATQGHTLTVGDLLATLAVEAGVHQLDLTAHLPGPPPAPPVLRLVRDVLDGLIGRPVAQDWDDAHYVRAGTGRTPLTAAERESLGPAAELFPVFG</sequence>
<evidence type="ECO:0000259" key="1">
    <source>
        <dbReference type="Pfam" id="PF11716"/>
    </source>
</evidence>
<dbReference type="Proteomes" id="UP001500212">
    <property type="component" value="Unassembled WGS sequence"/>
</dbReference>
<protein>
    <submittedName>
        <fullName evidence="2">Maleylpyruvate isomerase N-terminal domain-containing protein</fullName>
    </submittedName>
</protein>
<dbReference type="SUPFAM" id="SSF109854">
    <property type="entry name" value="DinB/YfiT-like putative metalloenzymes"/>
    <property type="match status" value="1"/>
</dbReference>
<dbReference type="InterPro" id="IPR024344">
    <property type="entry name" value="MDMPI_metal-binding"/>
</dbReference>
<keyword evidence="3" id="KW-1185">Reference proteome</keyword>
<keyword evidence="2" id="KW-0413">Isomerase</keyword>
<accession>A0ABP8THB5</accession>
<comment type="caution">
    <text evidence="2">The sequence shown here is derived from an EMBL/GenBank/DDBJ whole genome shotgun (WGS) entry which is preliminary data.</text>
</comment>
<dbReference type="Pfam" id="PF11716">
    <property type="entry name" value="MDMPI_N"/>
    <property type="match status" value="1"/>
</dbReference>